<evidence type="ECO:0000256" key="3">
    <source>
        <dbReference type="ARBA" id="ARBA00012756"/>
    </source>
</evidence>
<dbReference type="InterPro" id="IPR013783">
    <property type="entry name" value="Ig-like_fold"/>
</dbReference>
<dbReference type="InterPro" id="IPR006101">
    <property type="entry name" value="Glyco_hydro_2"/>
</dbReference>
<keyword evidence="5 7" id="KW-0326">Glycosidase</keyword>
<accession>Q01XP9</accession>
<reference evidence="9" key="1">
    <citation type="submission" date="2006-10" db="EMBL/GenBank/DDBJ databases">
        <title>Complete sequence of Solibacter usitatus Ellin6076.</title>
        <authorList>
            <consortium name="US DOE Joint Genome Institute"/>
            <person name="Copeland A."/>
            <person name="Lucas S."/>
            <person name="Lapidus A."/>
            <person name="Barry K."/>
            <person name="Detter J.C."/>
            <person name="Glavina del Rio T."/>
            <person name="Hammon N."/>
            <person name="Israni S."/>
            <person name="Dalin E."/>
            <person name="Tice H."/>
            <person name="Pitluck S."/>
            <person name="Thompson L.S."/>
            <person name="Brettin T."/>
            <person name="Bruce D."/>
            <person name="Han C."/>
            <person name="Tapia R."/>
            <person name="Gilna P."/>
            <person name="Schmutz J."/>
            <person name="Larimer F."/>
            <person name="Land M."/>
            <person name="Hauser L."/>
            <person name="Kyrpides N."/>
            <person name="Mikhailova N."/>
            <person name="Janssen P.H."/>
            <person name="Kuske C.R."/>
            <person name="Richardson P."/>
        </authorList>
    </citation>
    <scope>NUCLEOTIDE SEQUENCE</scope>
    <source>
        <strain evidence="9">Ellin6076</strain>
    </source>
</reference>
<evidence type="ECO:0000256" key="2">
    <source>
        <dbReference type="ARBA" id="ARBA00007401"/>
    </source>
</evidence>
<evidence type="ECO:0000313" key="9">
    <source>
        <dbReference type="EMBL" id="ABJ85566.1"/>
    </source>
</evidence>
<feature type="domain" description="Beta galactosidase small chain/" evidence="8">
    <location>
        <begin position="741"/>
        <end position="1022"/>
    </location>
</feature>
<dbReference type="SUPFAM" id="SSF51445">
    <property type="entry name" value="(Trans)glycosidases"/>
    <property type="match status" value="1"/>
</dbReference>
<dbReference type="SUPFAM" id="SSF49785">
    <property type="entry name" value="Galactose-binding domain-like"/>
    <property type="match status" value="1"/>
</dbReference>
<dbReference type="eggNOG" id="COG3250">
    <property type="taxonomic scope" value="Bacteria"/>
</dbReference>
<dbReference type="SMART" id="SM01038">
    <property type="entry name" value="Bgal_small_N"/>
    <property type="match status" value="1"/>
</dbReference>
<dbReference type="GO" id="GO:0009341">
    <property type="term" value="C:beta-galactosidase complex"/>
    <property type="evidence" value="ECO:0007669"/>
    <property type="project" value="InterPro"/>
</dbReference>
<dbReference type="InterPro" id="IPR006104">
    <property type="entry name" value="Glyco_hydro_2_N"/>
</dbReference>
<dbReference type="PANTHER" id="PTHR46323:SF2">
    <property type="entry name" value="BETA-GALACTOSIDASE"/>
    <property type="match status" value="1"/>
</dbReference>
<keyword evidence="4 7" id="KW-0378">Hydrolase</keyword>
<dbReference type="InterPro" id="IPR011013">
    <property type="entry name" value="Gal_mutarotase_sf_dom"/>
</dbReference>
<dbReference type="Pfam" id="PF16353">
    <property type="entry name" value="LacZ_4"/>
    <property type="match status" value="1"/>
</dbReference>
<protein>
    <recommendedName>
        <fullName evidence="3 7">Beta-galactosidase</fullName>
        <ecNumber evidence="3 7">3.2.1.23</ecNumber>
    </recommendedName>
    <alternativeName>
        <fullName evidence="6 7">Lactase</fullName>
    </alternativeName>
</protein>
<name>Q01XP9_SOLUE</name>
<dbReference type="SUPFAM" id="SSF49303">
    <property type="entry name" value="beta-Galactosidase/glucuronidase domain"/>
    <property type="match status" value="2"/>
</dbReference>
<evidence type="ECO:0000256" key="1">
    <source>
        <dbReference type="ARBA" id="ARBA00001412"/>
    </source>
</evidence>
<dbReference type="InterPro" id="IPR006102">
    <property type="entry name" value="Ig-like_GH2"/>
</dbReference>
<gene>
    <name evidence="9" type="ordered locus">Acid_4607</name>
</gene>
<dbReference type="Pfam" id="PF02836">
    <property type="entry name" value="Glyco_hydro_2_C"/>
    <property type="match status" value="1"/>
</dbReference>
<dbReference type="KEGG" id="sus:Acid_4607"/>
<dbReference type="InterPro" id="IPR008979">
    <property type="entry name" value="Galactose-bd-like_sf"/>
</dbReference>
<dbReference type="InterPro" id="IPR023230">
    <property type="entry name" value="Glyco_hydro_2_CS"/>
</dbReference>
<proteinExistence type="inferred from homology"/>
<evidence type="ECO:0000259" key="8">
    <source>
        <dbReference type="SMART" id="SM01038"/>
    </source>
</evidence>
<dbReference type="InterPro" id="IPR050347">
    <property type="entry name" value="Bact_Beta-galactosidase"/>
</dbReference>
<dbReference type="InterPro" id="IPR017853">
    <property type="entry name" value="GH"/>
</dbReference>
<dbReference type="Pfam" id="PF02929">
    <property type="entry name" value="Bgal_small_N"/>
    <property type="match status" value="1"/>
</dbReference>
<dbReference type="InterPro" id="IPR032312">
    <property type="entry name" value="LacZ_4"/>
</dbReference>
<dbReference type="CAZy" id="GH2">
    <property type="family name" value="Glycoside Hydrolase Family 2"/>
</dbReference>
<dbReference type="GO" id="GO:0005990">
    <property type="term" value="P:lactose catabolic process"/>
    <property type="evidence" value="ECO:0007669"/>
    <property type="project" value="TreeGrafter"/>
</dbReference>
<dbReference type="FunCoup" id="Q01XP9">
    <property type="interactions" value="75"/>
</dbReference>
<sequence>MVHVGTEKPHATMMAYPSAQLARTGDRAQSPWFHLLNGTWKFHGSLRPSERPVDFYRTDFNDSAWGPMPVPASWQMHGFDVPIYTNIIYPFPQDRSKAPAPPYDFNPVGSYRRQFTVPPTWKGRTVLLHFDGVDSAFYVWVNGHKLGYSEDSRTPAEFNLTPYLKAGSNLLAVEVYRFGDGAYLEDQDMWRMSGIFRDVYLWSTPEQHLRDFQVNTNLDDQYRDATLAIKGTMANASEKPAKVTITAALFDAAGAAYGKPAATTVEIGGKADAAAQIAVPAAAPRKWSAEDPYLYKLLLTVTDASGRVLEVVPQNVGFRRVEIKGGRFLINGQAILVKGVNRHEHSEETAKYVPVESMIKDIRLMKQFNVNAVRTSHYPNSPVWYELCDRYGIYVLDEANIECHHYGNDVRNRLTNDPEWQTAYLDRVERMVERDKNHASVVIWSMGNESGDGPNAAAAYQWTKQRDASRPFHYEGTTSHGGSNADINSFMYPTPERVKRAAAERPDMPLILCEYEHAMGNSSGGLKEYWDIFYSGTNAQGAFVWDWVDQGIRLPIPGEYKSNTSKSTFLAYGGWWEDKTGIRNDNDFNNNGLVSADRVPHPGLYALKYVYRNLHASAVDLADGRIKIKNWFDFTNPKDLAQGTWEVKADGRTIASGKLAPLDIEPRGEKEFTIPLPKLKPAPGVEYWLNVSFTLKQETRWAPLGHEIAWDQFALPVSLPKAERVPSTAKLEVKDGEGEVTVSGKSFAVRFDKQAGLMTRYSYQGVTLLERGPAPDFWRAPTNNDRGAWKSISGRPNLAKAQNIELWREAGPRWVVKNVRVEKVDDATARVMVQADLPVVDAGYGMQYTIHGNGEIDVECRYTPGTGLAMMPRFGTELVVAPGFETFSWYGRGPKETMIDRAFERIGQYKSTVDGEWVEYMRPQENGNKVDVRWVRLTNAAGLGIEATGAAPLNVTARHYTKTDIERAGYTFQMKRHPEVYLNLDDKQMGAGGIDSWSPNAYPMTPYRISANEEHKFSYTLRPIAPAPKQ</sequence>
<evidence type="ECO:0000256" key="5">
    <source>
        <dbReference type="ARBA" id="ARBA00023295"/>
    </source>
</evidence>
<dbReference type="Gene3D" id="2.70.98.10">
    <property type="match status" value="1"/>
</dbReference>
<dbReference type="InterPro" id="IPR004199">
    <property type="entry name" value="B-gal_small/dom_5"/>
</dbReference>
<dbReference type="InterPro" id="IPR014718">
    <property type="entry name" value="GH-type_carb-bd"/>
</dbReference>
<dbReference type="InterPro" id="IPR036156">
    <property type="entry name" value="Beta-gal/glucu_dom_sf"/>
</dbReference>
<dbReference type="PROSITE" id="PS00719">
    <property type="entry name" value="GLYCOSYL_HYDROL_F2_1"/>
    <property type="match status" value="1"/>
</dbReference>
<dbReference type="InterPro" id="IPR023232">
    <property type="entry name" value="Glyco_hydro_2_AS"/>
</dbReference>
<dbReference type="Pfam" id="PF02837">
    <property type="entry name" value="Glyco_hydro_2_N"/>
    <property type="match status" value="1"/>
</dbReference>
<organism evidence="9">
    <name type="scientific">Solibacter usitatus (strain Ellin6076)</name>
    <dbReference type="NCBI Taxonomy" id="234267"/>
    <lineage>
        <taxon>Bacteria</taxon>
        <taxon>Pseudomonadati</taxon>
        <taxon>Acidobacteriota</taxon>
        <taxon>Terriglobia</taxon>
        <taxon>Bryobacterales</taxon>
        <taxon>Solibacteraceae</taxon>
        <taxon>Candidatus Solibacter</taxon>
    </lineage>
</organism>
<dbReference type="Gene3D" id="2.60.40.10">
    <property type="entry name" value="Immunoglobulins"/>
    <property type="match status" value="2"/>
</dbReference>
<dbReference type="GO" id="GO:0004565">
    <property type="term" value="F:beta-galactosidase activity"/>
    <property type="evidence" value="ECO:0007669"/>
    <property type="project" value="UniProtKB-EC"/>
</dbReference>
<dbReference type="PANTHER" id="PTHR46323">
    <property type="entry name" value="BETA-GALACTOSIDASE"/>
    <property type="match status" value="1"/>
</dbReference>
<dbReference type="InParanoid" id="Q01XP9"/>
<dbReference type="HOGENOM" id="CLU_002346_0_2_0"/>
<comment type="similarity">
    <text evidence="2 7">Belongs to the glycosyl hydrolase 2 family.</text>
</comment>
<evidence type="ECO:0000256" key="6">
    <source>
        <dbReference type="ARBA" id="ARBA00032230"/>
    </source>
</evidence>
<comment type="catalytic activity">
    <reaction evidence="1 7">
        <text>Hydrolysis of terminal non-reducing beta-D-galactose residues in beta-D-galactosides.</text>
        <dbReference type="EC" id="3.2.1.23"/>
    </reaction>
</comment>
<dbReference type="Pfam" id="PF00703">
    <property type="entry name" value="Glyco_hydro_2"/>
    <property type="match status" value="1"/>
</dbReference>
<dbReference type="EC" id="3.2.1.23" evidence="3 7"/>
<dbReference type="PROSITE" id="PS00608">
    <property type="entry name" value="GLYCOSYL_HYDROL_F2_2"/>
    <property type="match status" value="1"/>
</dbReference>
<dbReference type="STRING" id="234267.Acid_4607"/>
<evidence type="ECO:0000256" key="7">
    <source>
        <dbReference type="RuleBase" id="RU361154"/>
    </source>
</evidence>
<dbReference type="PRINTS" id="PR00132">
    <property type="entry name" value="GLHYDRLASE2"/>
</dbReference>
<dbReference type="GO" id="GO:0030246">
    <property type="term" value="F:carbohydrate binding"/>
    <property type="evidence" value="ECO:0007669"/>
    <property type="project" value="InterPro"/>
</dbReference>
<dbReference type="EMBL" id="CP000473">
    <property type="protein sequence ID" value="ABJ85566.1"/>
    <property type="molecule type" value="Genomic_DNA"/>
</dbReference>
<dbReference type="AlphaFoldDB" id="Q01XP9"/>
<dbReference type="Gene3D" id="2.60.120.260">
    <property type="entry name" value="Galactose-binding domain-like"/>
    <property type="match status" value="1"/>
</dbReference>
<evidence type="ECO:0000256" key="4">
    <source>
        <dbReference type="ARBA" id="ARBA00022801"/>
    </source>
</evidence>
<dbReference type="Gene3D" id="3.20.20.80">
    <property type="entry name" value="Glycosidases"/>
    <property type="match status" value="1"/>
</dbReference>
<dbReference type="InterPro" id="IPR006103">
    <property type="entry name" value="Glyco_hydro_2_cat"/>
</dbReference>
<dbReference type="SUPFAM" id="SSF74650">
    <property type="entry name" value="Galactose mutarotase-like"/>
    <property type="match status" value="1"/>
</dbReference>